<dbReference type="PIRSF" id="PIRSF001434">
    <property type="entry name" value="CGS"/>
    <property type="match status" value="1"/>
</dbReference>
<dbReference type="GO" id="GO:0047804">
    <property type="term" value="F:cysteine-S-conjugate beta-lyase activity"/>
    <property type="evidence" value="ECO:0007669"/>
    <property type="project" value="UniProtKB-ARBA"/>
</dbReference>
<dbReference type="EMBL" id="CP020477">
    <property type="protein sequence ID" value="ARM75149.1"/>
    <property type="molecule type" value="Genomic_DNA"/>
</dbReference>
<gene>
    <name evidence="4" type="ORF">B6F84_03270</name>
</gene>
<dbReference type="GO" id="GO:0005737">
    <property type="term" value="C:cytoplasm"/>
    <property type="evidence" value="ECO:0007669"/>
    <property type="project" value="TreeGrafter"/>
</dbReference>
<keyword evidence="3" id="KW-0456">Lyase</keyword>
<dbReference type="Pfam" id="PF01053">
    <property type="entry name" value="Cys_Met_Meta_PP"/>
    <property type="match status" value="1"/>
</dbReference>
<keyword evidence="2" id="KW-0663">Pyridoxal phosphate</keyword>
<protein>
    <recommendedName>
        <fullName evidence="6">Cystathionine gamma-synthase</fullName>
    </recommendedName>
</protein>
<dbReference type="PANTHER" id="PTHR11808:SF50">
    <property type="entry name" value="CYSTATHIONINE BETA-LYASE"/>
    <property type="match status" value="1"/>
</dbReference>
<evidence type="ECO:0000256" key="2">
    <source>
        <dbReference type="ARBA" id="ARBA00022898"/>
    </source>
</evidence>
<dbReference type="KEGG" id="aman:B6F84_03270"/>
<evidence type="ECO:0008006" key="6">
    <source>
        <dbReference type="Google" id="ProtNLM"/>
    </source>
</evidence>
<reference evidence="4 5" key="1">
    <citation type="submission" date="2017-03" db="EMBL/GenBank/DDBJ databases">
        <title>Sulfur activation and transportation mechanism of thermophilic Archaea Acidianus manzaensis YN-25.</title>
        <authorList>
            <person name="Ma Y."/>
            <person name="Yang Y."/>
            <person name="Xia J."/>
        </authorList>
    </citation>
    <scope>NUCLEOTIDE SEQUENCE [LARGE SCALE GENOMIC DNA]</scope>
    <source>
        <strain evidence="4 5">YN-25</strain>
    </source>
</reference>
<dbReference type="AlphaFoldDB" id="A0A1W6JY07"/>
<name>A0A1W6JY07_9CREN</name>
<keyword evidence="5" id="KW-1185">Reference proteome</keyword>
<dbReference type="GO" id="GO:0019346">
    <property type="term" value="P:transsulfuration"/>
    <property type="evidence" value="ECO:0007669"/>
    <property type="project" value="InterPro"/>
</dbReference>
<dbReference type="NCBIfam" id="NF005047">
    <property type="entry name" value="PRK06460.1"/>
    <property type="match status" value="1"/>
</dbReference>
<evidence type="ECO:0000313" key="5">
    <source>
        <dbReference type="Proteomes" id="UP000193404"/>
    </source>
</evidence>
<dbReference type="CDD" id="cd00614">
    <property type="entry name" value="CGS_like"/>
    <property type="match status" value="1"/>
</dbReference>
<comment type="cofactor">
    <cofactor evidence="1">
        <name>pyridoxal 5'-phosphate</name>
        <dbReference type="ChEBI" id="CHEBI:597326"/>
    </cofactor>
</comment>
<dbReference type="Proteomes" id="UP000193404">
    <property type="component" value="Chromosome"/>
</dbReference>
<sequence>MKDSTKSVKEDIDEFTGAITTPIYQTVAYAFPQGEKFRYTRELNPTVLELGNKIAELEEAEVGMAFSSGMGAITTTLLSILKPKDSIIMPMDTFGRSLRFASDFLRNWGVNVTISKPGNDNFIENLKSKRFSVIFIENITNPILRVMDVEEIGKIAKENNSIFIVDSTFATPINQKPLKLGANIVIHSASKFIAGHNDVIAGLAAGNDSLLKNVDLMRRTLGTSLEPFTAYLTIRGLKTLKIRMDTINRNAEQIAEFLQDHPKVKKVYYPGLKSHPDYNIARRLLNGFGGVVSFEVRGGKDEAIKVMENVKTIIPAQSLGGVNSLISHPATMSHRTLTKEEREAVGVTDSLLRLSVGIEDVEDLIEDLDQALQSIK</sequence>
<dbReference type="InterPro" id="IPR000277">
    <property type="entry name" value="Cys/Met-Metab_PyrdxlP-dep_enz"/>
</dbReference>
<dbReference type="GeneID" id="41589907"/>
<dbReference type="InterPro" id="IPR015421">
    <property type="entry name" value="PyrdxlP-dep_Trfase_major"/>
</dbReference>
<dbReference type="InterPro" id="IPR015422">
    <property type="entry name" value="PyrdxlP-dep_Trfase_small"/>
</dbReference>
<organism evidence="4 5">
    <name type="scientific">Acidianus manzaensis</name>
    <dbReference type="NCBI Taxonomy" id="282676"/>
    <lineage>
        <taxon>Archaea</taxon>
        <taxon>Thermoproteota</taxon>
        <taxon>Thermoprotei</taxon>
        <taxon>Sulfolobales</taxon>
        <taxon>Sulfolobaceae</taxon>
        <taxon>Acidianus</taxon>
    </lineage>
</organism>
<accession>A0A1W6JY07</accession>
<evidence type="ECO:0000313" key="4">
    <source>
        <dbReference type="EMBL" id="ARM75149.1"/>
    </source>
</evidence>
<evidence type="ECO:0000256" key="1">
    <source>
        <dbReference type="ARBA" id="ARBA00001933"/>
    </source>
</evidence>
<dbReference type="FunFam" id="3.40.640.10:FF:000046">
    <property type="entry name" value="Cystathionine gamma-lyase"/>
    <property type="match status" value="1"/>
</dbReference>
<dbReference type="Gene3D" id="3.90.1150.10">
    <property type="entry name" value="Aspartate Aminotransferase, domain 1"/>
    <property type="match status" value="1"/>
</dbReference>
<dbReference type="RefSeq" id="WP_148690905.1">
    <property type="nucleotide sequence ID" value="NZ_CP020477.1"/>
</dbReference>
<dbReference type="SUPFAM" id="SSF53383">
    <property type="entry name" value="PLP-dependent transferases"/>
    <property type="match status" value="1"/>
</dbReference>
<evidence type="ECO:0000256" key="3">
    <source>
        <dbReference type="ARBA" id="ARBA00023239"/>
    </source>
</evidence>
<dbReference type="FunFam" id="3.90.1150.10:FF:000033">
    <property type="entry name" value="Cystathionine gamma-synthase"/>
    <property type="match status" value="1"/>
</dbReference>
<dbReference type="PANTHER" id="PTHR11808">
    <property type="entry name" value="TRANS-SULFURATION ENZYME FAMILY MEMBER"/>
    <property type="match status" value="1"/>
</dbReference>
<dbReference type="Gene3D" id="3.40.640.10">
    <property type="entry name" value="Type I PLP-dependent aspartate aminotransferase-like (Major domain)"/>
    <property type="match status" value="1"/>
</dbReference>
<proteinExistence type="predicted"/>
<dbReference type="OrthoDB" id="43458at2157"/>
<dbReference type="GO" id="GO:0030170">
    <property type="term" value="F:pyridoxal phosphate binding"/>
    <property type="evidence" value="ECO:0007669"/>
    <property type="project" value="InterPro"/>
</dbReference>
<dbReference type="GO" id="GO:0009086">
    <property type="term" value="P:methionine biosynthetic process"/>
    <property type="evidence" value="ECO:0007669"/>
    <property type="project" value="UniProtKB-ARBA"/>
</dbReference>
<dbReference type="STRING" id="282676.B6F84_03270"/>
<dbReference type="InterPro" id="IPR015424">
    <property type="entry name" value="PyrdxlP-dep_Trfase"/>
</dbReference>